<dbReference type="EMBL" id="OA882311">
    <property type="protein sequence ID" value="CAD7274619.1"/>
    <property type="molecule type" value="Genomic_DNA"/>
</dbReference>
<keyword evidence="8" id="KW-0677">Repeat</keyword>
<keyword evidence="5" id="KW-0963">Cytoplasm</keyword>
<keyword evidence="14" id="KW-1185">Reference proteome</keyword>
<keyword evidence="4" id="KW-0813">Transport</keyword>
<reference evidence="13" key="1">
    <citation type="submission" date="2020-11" db="EMBL/GenBank/DDBJ databases">
        <authorList>
            <person name="Tran Van P."/>
        </authorList>
    </citation>
    <scope>NUCLEOTIDE SEQUENCE</scope>
</reference>
<keyword evidence="9" id="KW-0498">Mitosis</keyword>
<dbReference type="Gene3D" id="2.130.10.10">
    <property type="entry name" value="YVTN repeat-like/Quinoprotein amine dehydrogenase"/>
    <property type="match status" value="1"/>
</dbReference>
<dbReference type="FunFam" id="2.130.10.10:FF:000084">
    <property type="entry name" value="mRNA export factor"/>
    <property type="match status" value="1"/>
</dbReference>
<dbReference type="OrthoDB" id="256303at2759"/>
<evidence type="ECO:0000313" key="13">
    <source>
        <dbReference type="EMBL" id="CAD7274619.1"/>
    </source>
</evidence>
<dbReference type="GO" id="GO:0005737">
    <property type="term" value="C:cytoplasm"/>
    <property type="evidence" value="ECO:0007669"/>
    <property type="project" value="UniProtKB-SubCell"/>
</dbReference>
<evidence type="ECO:0000313" key="14">
    <source>
        <dbReference type="Proteomes" id="UP000678499"/>
    </source>
</evidence>
<dbReference type="EMBL" id="CAJPEX010000274">
    <property type="protein sequence ID" value="CAG0914771.1"/>
    <property type="molecule type" value="Genomic_DNA"/>
</dbReference>
<dbReference type="PANTHER" id="PTHR10971">
    <property type="entry name" value="MRNA EXPORT FACTOR AND BUB3"/>
    <property type="match status" value="1"/>
</dbReference>
<accession>A0A7R9BG05</accession>
<comment type="similarity">
    <text evidence="3">Belongs to the WD repeat rae1 family.</text>
</comment>
<sequence length="355" mass="39367">MYGVSALGSGGVKQNASNIIEVSSPPDDTISSMEFSPSSVPTTFLAAGCWDSNVRLWEVQKSGVTVPKDMKNSGAPILDVCWSDDGTKVFTASCDKTVKGWDLSSNQYVTIGQHDAPIRSVHWVKAPNYTCLMTGGWDRNLKFWDTRSPNPMLTIQLPERCYCADVKYPMGIVSTAQRGIIIYQLDGTPREYKKVESPLKYQHRAVAIFADKNKGDPVGFALGSVEGRVAVQYVSPTNPKDNFTFKCHRSTEIVNGSQDIYAVNDIAFHPIHGTLATVGSDGRYSFWDKDQRTKLKTSDQMEQSITKCAFDASGQIFAYAVGYDWSKGHEHVDPSKKPKIFLQSCFDDMKQRPKA</sequence>
<dbReference type="PROSITE" id="PS00678">
    <property type="entry name" value="WD_REPEATS_1"/>
    <property type="match status" value="3"/>
</dbReference>
<dbReference type="InterPro" id="IPR020472">
    <property type="entry name" value="WD40_PAC1"/>
</dbReference>
<dbReference type="SUPFAM" id="SSF50978">
    <property type="entry name" value="WD40 repeat-like"/>
    <property type="match status" value="1"/>
</dbReference>
<proteinExistence type="inferred from homology"/>
<keyword evidence="11" id="KW-0131">Cell cycle</keyword>
<dbReference type="InterPro" id="IPR001680">
    <property type="entry name" value="WD40_rpt"/>
</dbReference>
<dbReference type="PROSITE" id="PS50082">
    <property type="entry name" value="WD_REPEATS_2"/>
    <property type="match status" value="2"/>
</dbReference>
<keyword evidence="6 12" id="KW-0853">WD repeat</keyword>
<evidence type="ECO:0008006" key="15">
    <source>
        <dbReference type="Google" id="ProtNLM"/>
    </source>
</evidence>
<comment type="subcellular location">
    <subcellularLocation>
        <location evidence="2">Cytoplasm</location>
    </subcellularLocation>
    <subcellularLocation>
        <location evidence="1">Nucleus</location>
    </subcellularLocation>
</comment>
<evidence type="ECO:0000256" key="11">
    <source>
        <dbReference type="ARBA" id="ARBA00023306"/>
    </source>
</evidence>
<feature type="repeat" description="WD" evidence="12">
    <location>
        <begin position="111"/>
        <end position="154"/>
    </location>
</feature>
<evidence type="ECO:0000256" key="9">
    <source>
        <dbReference type="ARBA" id="ARBA00022776"/>
    </source>
</evidence>
<gene>
    <name evidence="13" type="ORF">NMOB1V02_LOCUS2445</name>
</gene>
<dbReference type="InterPro" id="IPR015943">
    <property type="entry name" value="WD40/YVTN_repeat-like_dom_sf"/>
</dbReference>
<evidence type="ECO:0000256" key="6">
    <source>
        <dbReference type="ARBA" id="ARBA00022574"/>
    </source>
</evidence>
<name>A0A7R9BG05_9CRUS</name>
<evidence type="ECO:0000256" key="8">
    <source>
        <dbReference type="ARBA" id="ARBA00022737"/>
    </source>
</evidence>
<keyword evidence="10" id="KW-0539">Nucleus</keyword>
<dbReference type="PRINTS" id="PR00320">
    <property type="entry name" value="GPROTEINBRPT"/>
</dbReference>
<dbReference type="InterPro" id="IPR019775">
    <property type="entry name" value="WD40_repeat_CS"/>
</dbReference>
<evidence type="ECO:0000256" key="4">
    <source>
        <dbReference type="ARBA" id="ARBA00022448"/>
    </source>
</evidence>
<evidence type="ECO:0000256" key="12">
    <source>
        <dbReference type="PROSITE-ProRule" id="PRU00221"/>
    </source>
</evidence>
<dbReference type="InterPro" id="IPR036322">
    <property type="entry name" value="WD40_repeat_dom_sf"/>
</dbReference>
<evidence type="ECO:0000256" key="7">
    <source>
        <dbReference type="ARBA" id="ARBA00022618"/>
    </source>
</evidence>
<evidence type="ECO:0000256" key="3">
    <source>
        <dbReference type="ARBA" id="ARBA00007830"/>
    </source>
</evidence>
<dbReference type="Pfam" id="PF00400">
    <property type="entry name" value="WD40"/>
    <property type="match status" value="4"/>
</dbReference>
<dbReference type="SMART" id="SM00320">
    <property type="entry name" value="WD40"/>
    <property type="match status" value="4"/>
</dbReference>
<evidence type="ECO:0000256" key="2">
    <source>
        <dbReference type="ARBA" id="ARBA00004496"/>
    </source>
</evidence>
<evidence type="ECO:0000256" key="5">
    <source>
        <dbReference type="ARBA" id="ARBA00022490"/>
    </source>
</evidence>
<dbReference type="Proteomes" id="UP000678499">
    <property type="component" value="Unassembled WGS sequence"/>
</dbReference>
<dbReference type="GO" id="GO:0051301">
    <property type="term" value="P:cell division"/>
    <property type="evidence" value="ECO:0007669"/>
    <property type="project" value="UniProtKB-KW"/>
</dbReference>
<protein>
    <recommendedName>
        <fullName evidence="15">mRNA export factor</fullName>
    </recommendedName>
</protein>
<keyword evidence="7" id="KW-0132">Cell division</keyword>
<organism evidence="13">
    <name type="scientific">Notodromas monacha</name>
    <dbReference type="NCBI Taxonomy" id="399045"/>
    <lineage>
        <taxon>Eukaryota</taxon>
        <taxon>Metazoa</taxon>
        <taxon>Ecdysozoa</taxon>
        <taxon>Arthropoda</taxon>
        <taxon>Crustacea</taxon>
        <taxon>Oligostraca</taxon>
        <taxon>Ostracoda</taxon>
        <taxon>Podocopa</taxon>
        <taxon>Podocopida</taxon>
        <taxon>Cypridocopina</taxon>
        <taxon>Cypridoidea</taxon>
        <taxon>Cyprididae</taxon>
        <taxon>Notodromas</taxon>
    </lineage>
</organism>
<feature type="repeat" description="WD" evidence="12">
    <location>
        <begin position="70"/>
        <end position="111"/>
    </location>
</feature>
<dbReference type="AlphaFoldDB" id="A0A7R9BG05"/>
<evidence type="ECO:0000256" key="1">
    <source>
        <dbReference type="ARBA" id="ARBA00004123"/>
    </source>
</evidence>
<evidence type="ECO:0000256" key="10">
    <source>
        <dbReference type="ARBA" id="ARBA00023242"/>
    </source>
</evidence>
<dbReference type="GO" id="GO:0005635">
    <property type="term" value="C:nuclear envelope"/>
    <property type="evidence" value="ECO:0007669"/>
    <property type="project" value="UniProtKB-ARBA"/>
</dbReference>